<reference evidence="1 2" key="1">
    <citation type="journal article" date="2020" name="ISME J.">
        <title>Comparative genomics reveals insights into cyanobacterial evolution and habitat adaptation.</title>
        <authorList>
            <person name="Chen M.Y."/>
            <person name="Teng W.K."/>
            <person name="Zhao L."/>
            <person name="Hu C.X."/>
            <person name="Zhou Y.K."/>
            <person name="Han B.P."/>
            <person name="Song L.R."/>
            <person name="Shu W.S."/>
        </authorList>
    </citation>
    <scope>NUCLEOTIDE SEQUENCE [LARGE SCALE GENOMIC DNA]</scope>
    <source>
        <strain evidence="1 2">FACHB-288</strain>
    </source>
</reference>
<name>A0ABR8AKQ3_9CYAN</name>
<gene>
    <name evidence="1" type="ORF">H6G24_33700</name>
</gene>
<evidence type="ECO:0008006" key="3">
    <source>
        <dbReference type="Google" id="ProtNLM"/>
    </source>
</evidence>
<evidence type="ECO:0000313" key="1">
    <source>
        <dbReference type="EMBL" id="MBD2200364.1"/>
    </source>
</evidence>
<sequence>MFNNLNNQSHTTDNFNQLQWIDLYSELGINQYLNLFANSDASWNKLHTVFGRNVEC</sequence>
<protein>
    <recommendedName>
        <fullName evidence="3">SAM domain-containing protein</fullName>
    </recommendedName>
</protein>
<evidence type="ECO:0000313" key="2">
    <source>
        <dbReference type="Proteomes" id="UP000658514"/>
    </source>
</evidence>
<keyword evidence="2" id="KW-1185">Reference proteome</keyword>
<proteinExistence type="predicted"/>
<organism evidence="1 2">
    <name type="scientific">Calothrix parietina FACHB-288</name>
    <dbReference type="NCBI Taxonomy" id="2692896"/>
    <lineage>
        <taxon>Bacteria</taxon>
        <taxon>Bacillati</taxon>
        <taxon>Cyanobacteriota</taxon>
        <taxon>Cyanophyceae</taxon>
        <taxon>Nostocales</taxon>
        <taxon>Calotrichaceae</taxon>
        <taxon>Calothrix</taxon>
    </lineage>
</organism>
<accession>A0ABR8AKQ3</accession>
<dbReference type="RefSeq" id="WP_190550442.1">
    <property type="nucleotide sequence ID" value="NZ_CAWPNO010000123.1"/>
</dbReference>
<dbReference type="EMBL" id="JACJQH010000085">
    <property type="protein sequence ID" value="MBD2200364.1"/>
    <property type="molecule type" value="Genomic_DNA"/>
</dbReference>
<comment type="caution">
    <text evidence="1">The sequence shown here is derived from an EMBL/GenBank/DDBJ whole genome shotgun (WGS) entry which is preliminary data.</text>
</comment>
<dbReference type="Proteomes" id="UP000658514">
    <property type="component" value="Unassembled WGS sequence"/>
</dbReference>